<organism evidence="1 2">
    <name type="scientific">Ensete ventricosum</name>
    <name type="common">Abyssinian banana</name>
    <name type="synonym">Musa ensete</name>
    <dbReference type="NCBI Taxonomy" id="4639"/>
    <lineage>
        <taxon>Eukaryota</taxon>
        <taxon>Viridiplantae</taxon>
        <taxon>Streptophyta</taxon>
        <taxon>Embryophyta</taxon>
        <taxon>Tracheophyta</taxon>
        <taxon>Spermatophyta</taxon>
        <taxon>Magnoliopsida</taxon>
        <taxon>Liliopsida</taxon>
        <taxon>Zingiberales</taxon>
        <taxon>Musaceae</taxon>
        <taxon>Ensete</taxon>
    </lineage>
</organism>
<dbReference type="EMBL" id="AMZH03009292">
    <property type="protein sequence ID" value="RRT57161.1"/>
    <property type="molecule type" value="Genomic_DNA"/>
</dbReference>
<evidence type="ECO:0000313" key="1">
    <source>
        <dbReference type="EMBL" id="RRT57161.1"/>
    </source>
</evidence>
<sequence>MWRVEFRSIFHATSQKFKILAIPDVLAHRKPYMHGFTKKCDGHKFWCDVARRSSFDRFVVYRLQNLKYWPFPMYCPMGSRINTIS</sequence>
<name>A0A426YZU5_ENSVE</name>
<comment type="caution">
    <text evidence="1">The sequence shown here is derived from an EMBL/GenBank/DDBJ whole genome shotgun (WGS) entry which is preliminary data.</text>
</comment>
<protein>
    <submittedName>
        <fullName evidence="1">Uncharacterized protein</fullName>
    </submittedName>
</protein>
<gene>
    <name evidence="1" type="ORF">B296_00005286</name>
</gene>
<dbReference type="AlphaFoldDB" id="A0A426YZU5"/>
<evidence type="ECO:0000313" key="2">
    <source>
        <dbReference type="Proteomes" id="UP000287651"/>
    </source>
</evidence>
<dbReference type="Proteomes" id="UP000287651">
    <property type="component" value="Unassembled WGS sequence"/>
</dbReference>
<proteinExistence type="predicted"/>
<reference evidence="1 2" key="1">
    <citation type="journal article" date="2014" name="Agronomy (Basel)">
        <title>A Draft Genome Sequence for Ensete ventricosum, the Drought-Tolerant Tree Against Hunger.</title>
        <authorList>
            <person name="Harrison J."/>
            <person name="Moore K.A."/>
            <person name="Paszkiewicz K."/>
            <person name="Jones T."/>
            <person name="Grant M."/>
            <person name="Ambacheew D."/>
            <person name="Muzemil S."/>
            <person name="Studholme D.J."/>
        </authorList>
    </citation>
    <scope>NUCLEOTIDE SEQUENCE [LARGE SCALE GENOMIC DNA]</scope>
</reference>
<accession>A0A426YZU5</accession>